<evidence type="ECO:0000256" key="7">
    <source>
        <dbReference type="ARBA" id="ARBA00023315"/>
    </source>
</evidence>
<dbReference type="KEGG" id="scor:J3U87_09180"/>
<dbReference type="AlphaFoldDB" id="A0A8A4TU18"/>
<evidence type="ECO:0000259" key="9">
    <source>
        <dbReference type="Pfam" id="PF01515"/>
    </source>
</evidence>
<evidence type="ECO:0000256" key="6">
    <source>
        <dbReference type="ARBA" id="ARBA00022679"/>
    </source>
</evidence>
<comment type="catalytic activity">
    <reaction evidence="1">
        <text>acetyl-CoA + phosphate = acetyl phosphate + CoA</text>
        <dbReference type="Rhea" id="RHEA:19521"/>
        <dbReference type="ChEBI" id="CHEBI:22191"/>
        <dbReference type="ChEBI" id="CHEBI:43474"/>
        <dbReference type="ChEBI" id="CHEBI:57287"/>
        <dbReference type="ChEBI" id="CHEBI:57288"/>
        <dbReference type="EC" id="2.3.1.8"/>
    </reaction>
</comment>
<evidence type="ECO:0000256" key="1">
    <source>
        <dbReference type="ARBA" id="ARBA00000705"/>
    </source>
</evidence>
<keyword evidence="6 10" id="KW-0808">Transferase</keyword>
<dbReference type="Gene3D" id="3.40.50.10750">
    <property type="entry name" value="Isocitrate/Isopropylmalate dehydrogenase-like"/>
    <property type="match status" value="1"/>
</dbReference>
<dbReference type="NCBIfam" id="NF007233">
    <property type="entry name" value="PRK09653.1"/>
    <property type="match status" value="1"/>
</dbReference>
<evidence type="ECO:0000256" key="5">
    <source>
        <dbReference type="ARBA" id="ARBA00021528"/>
    </source>
</evidence>
<evidence type="ECO:0000256" key="2">
    <source>
        <dbReference type="ARBA" id="ARBA00004989"/>
    </source>
</evidence>
<comment type="pathway">
    <text evidence="2">Metabolic intermediate biosynthesis; acetyl-CoA biosynthesis; acetyl-CoA from acetate: step 2/2.</text>
</comment>
<dbReference type="InterPro" id="IPR050500">
    <property type="entry name" value="Phos_Acetyltrans/Butyryltrans"/>
</dbReference>
<dbReference type="PIRSF" id="PIRSF000428">
    <property type="entry name" value="P_Ac_trans"/>
    <property type="match status" value="1"/>
</dbReference>
<reference evidence="10" key="1">
    <citation type="submission" date="2021-03" db="EMBL/GenBank/DDBJ databases">
        <title>Acanthopleuribacteraceae sp. M133.</title>
        <authorList>
            <person name="Wang G."/>
        </authorList>
    </citation>
    <scope>NUCLEOTIDE SEQUENCE</scope>
    <source>
        <strain evidence="10">M133</strain>
    </source>
</reference>
<dbReference type="Gene3D" id="3.40.50.10950">
    <property type="match status" value="1"/>
</dbReference>
<dbReference type="InterPro" id="IPR042113">
    <property type="entry name" value="P_AcTrfase_dom1"/>
</dbReference>
<evidence type="ECO:0000256" key="4">
    <source>
        <dbReference type="ARBA" id="ARBA00012707"/>
    </source>
</evidence>
<dbReference type="InterPro" id="IPR042112">
    <property type="entry name" value="P_AcTrfase_dom2"/>
</dbReference>
<evidence type="ECO:0000313" key="11">
    <source>
        <dbReference type="Proteomes" id="UP000663929"/>
    </source>
</evidence>
<gene>
    <name evidence="10" type="primary">pta</name>
    <name evidence="10" type="ORF">J3U87_09180</name>
</gene>
<comment type="similarity">
    <text evidence="3">Belongs to the phosphate acetyltransferase and butyryltransferase family.</text>
</comment>
<dbReference type="Proteomes" id="UP000663929">
    <property type="component" value="Chromosome"/>
</dbReference>
<evidence type="ECO:0000256" key="8">
    <source>
        <dbReference type="ARBA" id="ARBA00031108"/>
    </source>
</evidence>
<evidence type="ECO:0000313" key="10">
    <source>
        <dbReference type="EMBL" id="QTD52634.1"/>
    </source>
</evidence>
<protein>
    <recommendedName>
        <fullName evidence="5">Phosphate acetyltransferase</fullName>
        <ecNumber evidence="4">2.3.1.8</ecNumber>
    </recommendedName>
    <alternativeName>
        <fullName evidence="8">Phosphotransacetylase</fullName>
    </alternativeName>
</protein>
<dbReference type="InterPro" id="IPR004614">
    <property type="entry name" value="P_AcTrfase"/>
</dbReference>
<organism evidence="10 11">
    <name type="scientific">Sulfidibacter corallicola</name>
    <dbReference type="NCBI Taxonomy" id="2818388"/>
    <lineage>
        <taxon>Bacteria</taxon>
        <taxon>Pseudomonadati</taxon>
        <taxon>Acidobacteriota</taxon>
        <taxon>Holophagae</taxon>
        <taxon>Acanthopleuribacterales</taxon>
        <taxon>Acanthopleuribacteraceae</taxon>
        <taxon>Sulfidibacter</taxon>
    </lineage>
</organism>
<dbReference type="Pfam" id="PF01515">
    <property type="entry name" value="PTA_PTB"/>
    <property type="match status" value="1"/>
</dbReference>
<dbReference type="PANTHER" id="PTHR43356:SF3">
    <property type="entry name" value="PHOSPHATE ACETYLTRANSFERASE"/>
    <property type="match status" value="1"/>
</dbReference>
<feature type="domain" description="Phosphate acetyl/butaryl transferase" evidence="9">
    <location>
        <begin position="3"/>
        <end position="318"/>
    </location>
</feature>
<dbReference type="EC" id="2.3.1.8" evidence="4"/>
<dbReference type="RefSeq" id="WP_237382738.1">
    <property type="nucleotide sequence ID" value="NZ_CP071793.1"/>
</dbReference>
<sequence length="322" mass="34320">MSIQQDLVARAAKANKSVAFPEGDDPRVVTAAYALAKSGTVRPVLLAKPESFDEVRRDLGLAEPDFEVVDPNHEQDRYVDLLLEIRKKKGLERQQALDIAADPLFKAALMVRTGAVDTCVGGAVRTTADTVRAAIQCIGPRDKMVSSFFFMILDAGRRALLYADCGVIPLPDAAQLADIAVSSAQSWRQLTGTEPKVAMLSFSTYGSARHESIDVVLEALSLVREREPHLAIDGDLQADAALVPSIGIRKAPGSPVAGTANVLIFPNLHAGNIAYKITERLAGATALGPILQGLQKPVNDLSRGCKSEDIELVSAISAIQCG</sequence>
<dbReference type="InterPro" id="IPR012147">
    <property type="entry name" value="P_Ac_Bu_trans"/>
</dbReference>
<name>A0A8A4TU18_SULCO</name>
<keyword evidence="7 10" id="KW-0012">Acyltransferase</keyword>
<dbReference type="PANTHER" id="PTHR43356">
    <property type="entry name" value="PHOSPHATE ACETYLTRANSFERASE"/>
    <property type="match status" value="1"/>
</dbReference>
<dbReference type="GO" id="GO:0008959">
    <property type="term" value="F:phosphate acetyltransferase activity"/>
    <property type="evidence" value="ECO:0007669"/>
    <property type="project" value="UniProtKB-EC"/>
</dbReference>
<keyword evidence="11" id="KW-1185">Reference proteome</keyword>
<dbReference type="InterPro" id="IPR002505">
    <property type="entry name" value="PTA_PTB"/>
</dbReference>
<dbReference type="SUPFAM" id="SSF53659">
    <property type="entry name" value="Isocitrate/Isopropylmalate dehydrogenase-like"/>
    <property type="match status" value="1"/>
</dbReference>
<proteinExistence type="inferred from homology"/>
<dbReference type="NCBIfam" id="TIGR00651">
    <property type="entry name" value="pta"/>
    <property type="match status" value="1"/>
</dbReference>
<dbReference type="EMBL" id="CP071793">
    <property type="protein sequence ID" value="QTD52634.1"/>
    <property type="molecule type" value="Genomic_DNA"/>
</dbReference>
<evidence type="ECO:0000256" key="3">
    <source>
        <dbReference type="ARBA" id="ARBA00005656"/>
    </source>
</evidence>
<accession>A0A8A4TU18</accession>